<gene>
    <name evidence="1" type="ORF">AXW67_05645</name>
</gene>
<sequence>MDPALRRIADALHRVRDKRVKQELHSPNQILNLRDYNRSEIASSALALSFSAQALVLHSNSSMLKRGMKSKN</sequence>
<evidence type="ECO:0000313" key="2">
    <source>
        <dbReference type="Proteomes" id="UP000077173"/>
    </source>
</evidence>
<dbReference type="Proteomes" id="UP000077173">
    <property type="component" value="Unassembled WGS sequence"/>
</dbReference>
<name>A0A176ZCT3_9BRAD</name>
<accession>A0A176ZCT3</accession>
<organism evidence="1 2">
    <name type="scientific">Bradyrhizobium neotropicale</name>
    <dbReference type="NCBI Taxonomy" id="1497615"/>
    <lineage>
        <taxon>Bacteria</taxon>
        <taxon>Pseudomonadati</taxon>
        <taxon>Pseudomonadota</taxon>
        <taxon>Alphaproteobacteria</taxon>
        <taxon>Hyphomicrobiales</taxon>
        <taxon>Nitrobacteraceae</taxon>
        <taxon>Bradyrhizobium</taxon>
    </lineage>
</organism>
<reference evidence="1 2" key="1">
    <citation type="submission" date="2016-02" db="EMBL/GenBank/DDBJ databases">
        <title>Draft genome sequence of the strain BR 10247T Bradyrhizobium neotropicale isolated from nodules of Centrolobium paraense.</title>
        <authorList>
            <person name="Simoes-Araujo J.L."/>
            <person name="Barauna A.C."/>
            <person name="Silva K."/>
            <person name="Zilli J.E."/>
        </authorList>
    </citation>
    <scope>NUCLEOTIDE SEQUENCE [LARGE SCALE GENOMIC DNA]</scope>
    <source>
        <strain evidence="1 2">BR 10247</strain>
    </source>
</reference>
<keyword evidence="2" id="KW-1185">Reference proteome</keyword>
<comment type="caution">
    <text evidence="1">The sequence shown here is derived from an EMBL/GenBank/DDBJ whole genome shotgun (WGS) entry which is preliminary data.</text>
</comment>
<protein>
    <submittedName>
        <fullName evidence="1">Uncharacterized protein</fullName>
    </submittedName>
</protein>
<evidence type="ECO:0000313" key="1">
    <source>
        <dbReference type="EMBL" id="OAF18004.1"/>
    </source>
</evidence>
<dbReference type="AlphaFoldDB" id="A0A176ZCT3"/>
<dbReference type="EMBL" id="LSEF01000037">
    <property type="protein sequence ID" value="OAF18004.1"/>
    <property type="molecule type" value="Genomic_DNA"/>
</dbReference>
<proteinExistence type="predicted"/>